<keyword evidence="3" id="KW-1185">Reference proteome</keyword>
<reference evidence="2" key="1">
    <citation type="journal article" date="2022" name="New Phytol.">
        <title>Evolutionary transition to the ectomycorrhizal habit in the genomes of a hyperdiverse lineage of mushroom-forming fungi.</title>
        <authorList>
            <person name="Looney B."/>
            <person name="Miyauchi S."/>
            <person name="Morin E."/>
            <person name="Drula E."/>
            <person name="Courty P.E."/>
            <person name="Kohler A."/>
            <person name="Kuo A."/>
            <person name="LaButti K."/>
            <person name="Pangilinan J."/>
            <person name="Lipzen A."/>
            <person name="Riley R."/>
            <person name="Andreopoulos W."/>
            <person name="He G."/>
            <person name="Johnson J."/>
            <person name="Nolan M."/>
            <person name="Tritt A."/>
            <person name="Barry K.W."/>
            <person name="Grigoriev I.V."/>
            <person name="Nagy L.G."/>
            <person name="Hibbett D."/>
            <person name="Henrissat B."/>
            <person name="Matheny P.B."/>
            <person name="Labbe J."/>
            <person name="Martin F.M."/>
        </authorList>
    </citation>
    <scope>NUCLEOTIDE SEQUENCE</scope>
    <source>
        <strain evidence="2">BPL690</strain>
    </source>
</reference>
<gene>
    <name evidence="2" type="ORF">B0F90DRAFT_1764667</name>
</gene>
<evidence type="ECO:0008006" key="4">
    <source>
        <dbReference type="Google" id="ProtNLM"/>
    </source>
</evidence>
<organism evidence="2 3">
    <name type="scientific">Multifurca ochricompacta</name>
    <dbReference type="NCBI Taxonomy" id="376703"/>
    <lineage>
        <taxon>Eukaryota</taxon>
        <taxon>Fungi</taxon>
        <taxon>Dikarya</taxon>
        <taxon>Basidiomycota</taxon>
        <taxon>Agaricomycotina</taxon>
        <taxon>Agaricomycetes</taxon>
        <taxon>Russulales</taxon>
        <taxon>Russulaceae</taxon>
        <taxon>Multifurca</taxon>
    </lineage>
</organism>
<accession>A0AAD4LWH6</accession>
<evidence type="ECO:0000313" key="3">
    <source>
        <dbReference type="Proteomes" id="UP001203297"/>
    </source>
</evidence>
<evidence type="ECO:0000313" key="2">
    <source>
        <dbReference type="EMBL" id="KAI0293169.1"/>
    </source>
</evidence>
<name>A0AAD4LWH6_9AGAM</name>
<sequence>MNILFVLTNCVPLVIGIGSVSSNWCGPFAMTSLQHVLFQVFPPAQAIFSAIDVLLSVRISSPLLPTSYLTFIL</sequence>
<comment type="caution">
    <text evidence="2">The sequence shown here is derived from an EMBL/GenBank/DDBJ whole genome shotgun (WGS) entry which is preliminary data.</text>
</comment>
<feature type="chain" id="PRO_5041960858" description="NADH dehydrogenase subunit 2" evidence="1">
    <location>
        <begin position="17"/>
        <end position="73"/>
    </location>
</feature>
<dbReference type="EMBL" id="WTXG01000101">
    <property type="protein sequence ID" value="KAI0293169.1"/>
    <property type="molecule type" value="Genomic_DNA"/>
</dbReference>
<feature type="signal peptide" evidence="1">
    <location>
        <begin position="1"/>
        <end position="16"/>
    </location>
</feature>
<feature type="non-terminal residue" evidence="2">
    <location>
        <position position="73"/>
    </location>
</feature>
<dbReference type="AlphaFoldDB" id="A0AAD4LWH6"/>
<keyword evidence="1" id="KW-0732">Signal</keyword>
<dbReference type="Proteomes" id="UP001203297">
    <property type="component" value="Unassembled WGS sequence"/>
</dbReference>
<protein>
    <recommendedName>
        <fullName evidence="4">NADH dehydrogenase subunit 2</fullName>
    </recommendedName>
</protein>
<evidence type="ECO:0000256" key="1">
    <source>
        <dbReference type="SAM" id="SignalP"/>
    </source>
</evidence>
<proteinExistence type="predicted"/>